<keyword evidence="3" id="KW-1185">Reference proteome</keyword>
<dbReference type="InterPro" id="IPR036390">
    <property type="entry name" value="WH_DNA-bd_sf"/>
</dbReference>
<evidence type="ECO:0000259" key="1">
    <source>
        <dbReference type="Pfam" id="PF14947"/>
    </source>
</evidence>
<name>A0A062V573_9EURY</name>
<dbReference type="OrthoDB" id="65512at2157"/>
<evidence type="ECO:0000313" key="3">
    <source>
        <dbReference type="Proteomes" id="UP000027153"/>
    </source>
</evidence>
<dbReference type="Gene3D" id="1.10.10.10">
    <property type="entry name" value="Winged helix-like DNA-binding domain superfamily/Winged helix DNA-binding domain"/>
    <property type="match status" value="1"/>
</dbReference>
<protein>
    <submittedName>
        <fullName evidence="2">Putative transcriptional regulator</fullName>
    </submittedName>
</protein>
<dbReference type="SUPFAM" id="SSF46785">
    <property type="entry name" value="Winged helix' DNA-binding domain"/>
    <property type="match status" value="1"/>
</dbReference>
<dbReference type="Pfam" id="PF14947">
    <property type="entry name" value="HTH_45"/>
    <property type="match status" value="1"/>
</dbReference>
<proteinExistence type="predicted"/>
<dbReference type="RefSeq" id="WP_157833960.1">
    <property type="nucleotide sequence ID" value="NZ_JMIY01000002.1"/>
</dbReference>
<dbReference type="Proteomes" id="UP000027153">
    <property type="component" value="Unassembled WGS sequence"/>
</dbReference>
<reference evidence="2 3" key="1">
    <citation type="journal article" date="2013" name="Nature">
        <title>Anaerobic oxidation of methane coupled to nitrate reduction in a novel archaeal lineage.</title>
        <authorList>
            <person name="Haroon M.F."/>
            <person name="Hu S."/>
            <person name="Shi Y."/>
            <person name="Imelfort M."/>
            <person name="Keller J."/>
            <person name="Hugenholtz P."/>
            <person name="Yuan Z."/>
            <person name="Tyson G.W."/>
        </authorList>
    </citation>
    <scope>NUCLEOTIDE SEQUENCE [LARGE SCALE GENOMIC DNA]</scope>
    <source>
        <strain evidence="2 3">ANME-2d</strain>
    </source>
</reference>
<organism evidence="2 3">
    <name type="scientific">Candidatus Methanoperedens nitratireducens</name>
    <dbReference type="NCBI Taxonomy" id="1392998"/>
    <lineage>
        <taxon>Archaea</taxon>
        <taxon>Methanobacteriati</taxon>
        <taxon>Methanobacteriota</taxon>
        <taxon>Stenosarchaea group</taxon>
        <taxon>Methanomicrobia</taxon>
        <taxon>Methanosarcinales</taxon>
        <taxon>ANME-2 cluster</taxon>
        <taxon>Candidatus Methanoperedentaceae</taxon>
        <taxon>Candidatus Methanoperedens</taxon>
    </lineage>
</organism>
<accession>A0A062V573</accession>
<dbReference type="InterPro" id="IPR038723">
    <property type="entry name" value="ArnR1-like_HTH"/>
</dbReference>
<sequence length="90" mass="10890">MVKKRSRWELIYDLLKVTLEERSAKKTRIMQRAYLDWRNFQKYFKLLLEKGFIAKCNNPEDSYEITEKGMELLERLKNVDEIRTVGEMLG</sequence>
<dbReference type="EMBL" id="JMIY01000002">
    <property type="protein sequence ID" value="KCZ72452.1"/>
    <property type="molecule type" value="Genomic_DNA"/>
</dbReference>
<comment type="caution">
    <text evidence="2">The sequence shown here is derived from an EMBL/GenBank/DDBJ whole genome shotgun (WGS) entry which is preliminary data.</text>
</comment>
<gene>
    <name evidence="2" type="ORF">ANME2D_00879</name>
</gene>
<dbReference type="InterPro" id="IPR036388">
    <property type="entry name" value="WH-like_DNA-bd_sf"/>
</dbReference>
<feature type="domain" description="ArnR1-like winged helix-turn-helix" evidence="1">
    <location>
        <begin position="4"/>
        <end position="82"/>
    </location>
</feature>
<dbReference type="AlphaFoldDB" id="A0A062V573"/>
<evidence type="ECO:0000313" key="2">
    <source>
        <dbReference type="EMBL" id="KCZ72452.1"/>
    </source>
</evidence>